<keyword evidence="4" id="KW-1133">Transmembrane helix</keyword>
<feature type="coiled-coil region" evidence="2">
    <location>
        <begin position="78"/>
        <end position="112"/>
    </location>
</feature>
<dbReference type="RefSeq" id="WP_073709118.1">
    <property type="nucleotide sequence ID" value="NZ_MQSV01000002.1"/>
</dbReference>
<dbReference type="EMBL" id="MQSV01000002">
    <property type="protein sequence ID" value="OKL49130.1"/>
    <property type="molecule type" value="Genomic_DNA"/>
</dbReference>
<dbReference type="Pfam" id="PF05949">
    <property type="entry name" value="DUF881"/>
    <property type="match status" value="1"/>
</dbReference>
<dbReference type="PANTHER" id="PTHR37313:SF2">
    <property type="entry name" value="UPF0749 PROTEIN YLXX"/>
    <property type="match status" value="1"/>
</dbReference>
<comment type="caution">
    <text evidence="5">The sequence shown here is derived from an EMBL/GenBank/DDBJ whole genome shotgun (WGS) entry which is preliminary data.</text>
</comment>
<dbReference type="OrthoDB" id="3211287at2"/>
<feature type="region of interest" description="Disordered" evidence="3">
    <location>
        <begin position="1"/>
        <end position="26"/>
    </location>
</feature>
<dbReference type="Gene3D" id="3.30.70.1880">
    <property type="entry name" value="Protein of unknown function DUF881"/>
    <property type="match status" value="1"/>
</dbReference>
<evidence type="ECO:0008006" key="7">
    <source>
        <dbReference type="Google" id="ProtNLM"/>
    </source>
</evidence>
<dbReference type="PANTHER" id="PTHR37313">
    <property type="entry name" value="UPF0749 PROTEIN RV1825"/>
    <property type="match status" value="1"/>
</dbReference>
<evidence type="ECO:0000256" key="1">
    <source>
        <dbReference type="ARBA" id="ARBA00009108"/>
    </source>
</evidence>
<evidence type="ECO:0000256" key="4">
    <source>
        <dbReference type="SAM" id="Phobius"/>
    </source>
</evidence>
<reference evidence="5 6" key="1">
    <citation type="submission" date="2016-11" db="EMBL/GenBank/DDBJ databases">
        <title>Actinomyces gypaetusis sp. nov. isolated from the vulture Gypaetus barbatus in Qinghai Tibet Plateau China.</title>
        <authorList>
            <person name="Meng X."/>
        </authorList>
    </citation>
    <scope>NUCLEOTIDE SEQUENCE [LARGE SCALE GENOMIC DNA]</scope>
    <source>
        <strain evidence="5 6">VUL4_2</strain>
    </source>
</reference>
<proteinExistence type="inferred from homology"/>
<gene>
    <name evidence="5" type="ORF">BSR29_04670</name>
</gene>
<feature type="transmembrane region" description="Helical" evidence="4">
    <location>
        <begin position="35"/>
        <end position="62"/>
    </location>
</feature>
<dbReference type="AlphaFoldDB" id="A0A1Q5PNX0"/>
<keyword evidence="2" id="KW-0175">Coiled coil</keyword>
<evidence type="ECO:0000313" key="5">
    <source>
        <dbReference type="EMBL" id="OKL49130.1"/>
    </source>
</evidence>
<evidence type="ECO:0000256" key="2">
    <source>
        <dbReference type="SAM" id="Coils"/>
    </source>
</evidence>
<keyword evidence="6" id="KW-1185">Reference proteome</keyword>
<organism evidence="5 6">
    <name type="scientific">Boudabousia liubingyangii</name>
    <dbReference type="NCBI Taxonomy" id="1921764"/>
    <lineage>
        <taxon>Bacteria</taxon>
        <taxon>Bacillati</taxon>
        <taxon>Actinomycetota</taxon>
        <taxon>Actinomycetes</taxon>
        <taxon>Actinomycetales</taxon>
        <taxon>Actinomycetaceae</taxon>
        <taxon>Boudabousia</taxon>
    </lineage>
</organism>
<evidence type="ECO:0000313" key="6">
    <source>
        <dbReference type="Proteomes" id="UP000186785"/>
    </source>
</evidence>
<protein>
    <recommendedName>
        <fullName evidence="7">DUF881 domain-containing protein</fullName>
    </recommendedName>
</protein>
<dbReference type="Proteomes" id="UP000186785">
    <property type="component" value="Unassembled WGS sequence"/>
</dbReference>
<dbReference type="GO" id="GO:0005886">
    <property type="term" value="C:plasma membrane"/>
    <property type="evidence" value="ECO:0007669"/>
    <property type="project" value="TreeGrafter"/>
</dbReference>
<accession>A0A1Q5PNX0</accession>
<comment type="similarity">
    <text evidence="1">Belongs to the UPF0749 family.</text>
</comment>
<dbReference type="STRING" id="1921764.BSR28_04235"/>
<keyword evidence="4" id="KW-0812">Transmembrane</keyword>
<dbReference type="InterPro" id="IPR010273">
    <property type="entry name" value="DUF881"/>
</dbReference>
<name>A0A1Q5PNX0_9ACTO</name>
<sequence length="264" mass="28719">MEISETTETPVEESLEQPEEKTRAKRPKPHFIRRIIDLFQAPITLTHVLVAVLLLVFGFSFAGQFASAKDDKLKDLSQTELVTLLDELRERNSKLSAEQVDLQTQLRELKSTSDSSAAAQKAAEAQARNLRILAGTEKLAGPGVTINITDPDRKVTALAIVNVLGELRNARAYAIDLSGVRVVASTSIVKRGDDLYADGQKIMPPYRITALGAPHTLSVALGIPGGAVSYLKTEDAEVTITESPNLTIDSIREIPEPKYAHPAK</sequence>
<evidence type="ECO:0000256" key="3">
    <source>
        <dbReference type="SAM" id="MobiDB-lite"/>
    </source>
</evidence>
<keyword evidence="4" id="KW-0472">Membrane</keyword>